<comment type="caution">
    <text evidence="1">The sequence shown here is derived from an EMBL/GenBank/DDBJ whole genome shotgun (WGS) entry which is preliminary data.</text>
</comment>
<name>A0A820QMQ0_9BILA</name>
<sequence length="145" mass="16242">SAAYYLHSIGAVDFFNALRIDLTPELERRVDEILENILSQHFITEATSNISRTSSSMEFVFVFNFKNFILASCQLLKSNTQVESANSTMFQLPLFNLSQQQPLELSSRRYDTINSTSHSLSNQSNTRGILKITAPSVSDLLSTLG</sequence>
<dbReference type="EMBL" id="CAJOBB010027610">
    <property type="protein sequence ID" value="CAF4424055.1"/>
    <property type="molecule type" value="Genomic_DNA"/>
</dbReference>
<feature type="non-terminal residue" evidence="1">
    <location>
        <position position="1"/>
    </location>
</feature>
<accession>A0A820QMQ0</accession>
<protein>
    <submittedName>
        <fullName evidence="1">Uncharacterized protein</fullName>
    </submittedName>
</protein>
<dbReference type="Proteomes" id="UP000663868">
    <property type="component" value="Unassembled WGS sequence"/>
</dbReference>
<gene>
    <name evidence="1" type="ORF">KXQ929_LOCUS52375</name>
</gene>
<evidence type="ECO:0000313" key="2">
    <source>
        <dbReference type="Proteomes" id="UP000663868"/>
    </source>
</evidence>
<reference evidence="1" key="1">
    <citation type="submission" date="2021-02" db="EMBL/GenBank/DDBJ databases">
        <authorList>
            <person name="Nowell W R."/>
        </authorList>
    </citation>
    <scope>NUCLEOTIDE SEQUENCE</scope>
</reference>
<organism evidence="1 2">
    <name type="scientific">Adineta steineri</name>
    <dbReference type="NCBI Taxonomy" id="433720"/>
    <lineage>
        <taxon>Eukaryota</taxon>
        <taxon>Metazoa</taxon>
        <taxon>Spiralia</taxon>
        <taxon>Gnathifera</taxon>
        <taxon>Rotifera</taxon>
        <taxon>Eurotatoria</taxon>
        <taxon>Bdelloidea</taxon>
        <taxon>Adinetida</taxon>
        <taxon>Adinetidae</taxon>
        <taxon>Adineta</taxon>
    </lineage>
</organism>
<evidence type="ECO:0000313" key="1">
    <source>
        <dbReference type="EMBL" id="CAF4424055.1"/>
    </source>
</evidence>
<proteinExistence type="predicted"/>
<dbReference type="AlphaFoldDB" id="A0A820QMQ0"/>
<feature type="non-terminal residue" evidence="1">
    <location>
        <position position="145"/>
    </location>
</feature>